<evidence type="ECO:0000256" key="2">
    <source>
        <dbReference type="ARBA" id="ARBA00022679"/>
    </source>
</evidence>
<evidence type="ECO:0000256" key="6">
    <source>
        <dbReference type="ARBA" id="ARBA00022833"/>
    </source>
</evidence>
<dbReference type="InterPro" id="IPR003126">
    <property type="entry name" value="Znf_UBR"/>
</dbReference>
<dbReference type="InterPro" id="IPR044046">
    <property type="entry name" value="E3_ligase_UBR-like_C"/>
</dbReference>
<evidence type="ECO:0000256" key="8">
    <source>
        <dbReference type="PROSITE-ProRule" id="PRU00508"/>
    </source>
</evidence>
<reference key="2">
    <citation type="submission" date="2011-08" db="EMBL/GenBank/DDBJ databases">
        <title>Genome sequence of Naumovozyma castellii.</title>
        <authorList>
            <person name="Gordon J.L."/>
            <person name="Armisen D."/>
            <person name="Proux-Wera E."/>
            <person name="OhEigeartaigh S.S."/>
            <person name="Byrne K.P."/>
            <person name="Wolfe K.H."/>
        </authorList>
    </citation>
    <scope>NUCLEOTIDE SEQUENCE</scope>
    <source>
        <strain>Type strain:CBS 4309</strain>
    </source>
</reference>
<sequence length="1838" mass="213416">MGIPNEKSSIKIETLRDFLTYLPILADKEYNETVSYILWKLLYQCIHTPETDINWRQFADIFTSDNWVNGTYRDTLASMKWKTLNQVENSDNLHQGTMCNRQCFPTATVFYCFTCTYHPLYEICDLCFDETKHIGHSYVAKLVTRSEGRSCHCGDSIAFKNPADAFKCKNEMNNLPPNNVSATYDDNALLTFNTIFDYILDIIDYLKDQDRNLSPYEYDKLENYFINNNESVSFDPVSDTDDDIREMVKQQYEENINLDNIWTIQIEQTDNQVLQVDLIEKIARILGKPTEYAISITNKLTDTGSPVTMIQSKNTMRLKKIMKEFRHENVNVHLRRLDDVFKQSLLEELIDWAYMLCIDRTTSLELRYTLRLSMLKKWESKDVDGISSSSIPPRKQINLFGGFLISEEQRNLFPWFAPWYFSNLQDKQIIDVISDYNTRLMESDTKTTMAHFYTLRGSRFQHILMDCTTKLSKLASNKLLKIICSLFAIRDSSSKCLAVQYLDVYLPLLYQTVAFDNNGLKIPLLGLLSQYTLQDPEIANLAIRSGFIERTLRFAFTLMAFNSENLMPSLPISLYHKFKLPTETIQNKKTIVCFKDLCILMSVNTIPQELLENDSLLNTILEAFAEFGGILPLKRETAEHVEYENFEFASFYFFFSSILVMTDGYVRNISLVKDKESRKNIILKLLHITMEKELELLNRSRIKYKNNDDSNDLIDSELDLTYGLPLVKKEICNHLSNIIHFQVGVDPQSFFNPMSYLFKFIVQWSQCGRHKPLTQELKKTIDFTEVFCDKQKALYMSESALSTLVLIGQINVGFWVRNGIPITSQARMYTKYSMREFTYTSDIFNVQLSMCLANPDDFLVTYISRWGIEHWANGIPICDYPEDQMTASIVSECLLLLIQLLTETRYLTMVSSLDGFEKTLRSELINVLNFESCTYAQLVSIVPEHITKHPTFDIYLKELTEYTPPSGISDLGTYTLNDKYKSEIDPYYIGLPSSKRYEVLKRIKLHMAKERKVPYEDTFVPVKQVISSLKDTIYRDLYSITCTDTFGIFLKNTLEHVKKLESDVLLTKVIHLIHLCIVNNLNDFVKIFWREYAIVDTEFCHYHSIGSILYSCLLVDNFSCFSGEIKEIFRYLAETAPHVNVNSFLREQTPSFNPTIVWKSETNKPNDEKFEKKKLLAKTRRMKLLRKLAKQQQEFMHNNDIELLTDDVSTKTSFSNTPVSEYNEGQFSEDSCVFCKMLPNSDDFVYFTYEERNICNFSFDLRSVGRKDEGLCSEERKLRCTDLRAVLRSCGHGTHISCLGNHMKTIRSVQSQTTKNIPASFGYGFLYCPVCNSLANSFLPRLSQGNPRANNDFFNFSNFEHIKQTSLSSGFTPHIFRILTDLTYSANWDNNIPKRERSIIIINELLVNTVSNIELRFRNYSGKKPLYRLIPRQGLLTVRLLSDLKSFLYSKTNNKRNININLVLDGWHDFISYNDNSDLLILGCGLMEPVLPTENQISPNKISHLTHLLKRKFHQDLITLVKDLLKFGIYGRGIDSAELWQTISESQFLDKKEVSIIQSIAMEYFSIFLPKEEKEILHQNLDKLGQCITVALKKSLIVFLRRLYILFYVQFPINSELELPHNNIILELCSYMNFFRLPSFGEFISDFSQNDLPIILQCICDDIEGKSVYGIIQSLERVDFYSPVAFKLFNLPKDLSHFYFDRERQLRYRTFKEEEAVCLFCGTYLHVQKPVSLHGFKIGECTNHMKNGCKVVSTYGMFLMIRSNSIYVSYGNRGSFFPTPYMNVHGEPDEGLKYSPPVFLDKKRYNYLANEVLLGNLIPHHVFRRSDGNIDEGGWETM</sequence>
<evidence type="ECO:0000256" key="5">
    <source>
        <dbReference type="ARBA" id="ARBA00022786"/>
    </source>
</evidence>
<evidence type="ECO:0000256" key="3">
    <source>
        <dbReference type="ARBA" id="ARBA00022723"/>
    </source>
</evidence>
<dbReference type="OMA" id="TKYSMRE"/>
<gene>
    <name evidence="11" type="primary">NCAS0D02580</name>
    <name evidence="11" type="ordered locus">NCAS_0D02580</name>
</gene>
<dbReference type="Pfam" id="PF18995">
    <property type="entry name" value="PRT6_C"/>
    <property type="match status" value="1"/>
</dbReference>
<evidence type="ECO:0000256" key="4">
    <source>
        <dbReference type="ARBA" id="ARBA00022771"/>
    </source>
</evidence>
<dbReference type="GO" id="GO:0061630">
    <property type="term" value="F:ubiquitin protein ligase activity"/>
    <property type="evidence" value="ECO:0007669"/>
    <property type="project" value="UniProtKB-UniRule"/>
</dbReference>
<comment type="pathway">
    <text evidence="9">Protein modification; protein ubiquitination.</text>
</comment>
<dbReference type="GO" id="GO:0000151">
    <property type="term" value="C:ubiquitin ligase complex"/>
    <property type="evidence" value="ECO:0007669"/>
    <property type="project" value="TreeGrafter"/>
</dbReference>
<feature type="zinc finger region" description="UBR-type" evidence="8">
    <location>
        <begin position="97"/>
        <end position="173"/>
    </location>
</feature>
<dbReference type="PROSITE" id="PS51157">
    <property type="entry name" value="ZF_UBR"/>
    <property type="match status" value="1"/>
</dbReference>
<keyword evidence="5 9" id="KW-0833">Ubl conjugation pathway</keyword>
<evidence type="ECO:0000259" key="10">
    <source>
        <dbReference type="PROSITE" id="PS51157"/>
    </source>
</evidence>
<dbReference type="InterPro" id="IPR039164">
    <property type="entry name" value="UBR1-like"/>
</dbReference>
<dbReference type="Pfam" id="PF02207">
    <property type="entry name" value="zf-UBR"/>
    <property type="match status" value="1"/>
</dbReference>
<dbReference type="InParanoid" id="G0VE48"/>
<dbReference type="RefSeq" id="XP_003676200.1">
    <property type="nucleotide sequence ID" value="XM_003676152.1"/>
</dbReference>
<organism evidence="11 12">
    <name type="scientific">Naumovozyma castellii</name>
    <name type="common">Yeast</name>
    <name type="synonym">Saccharomyces castellii</name>
    <dbReference type="NCBI Taxonomy" id="27288"/>
    <lineage>
        <taxon>Eukaryota</taxon>
        <taxon>Fungi</taxon>
        <taxon>Dikarya</taxon>
        <taxon>Ascomycota</taxon>
        <taxon>Saccharomycotina</taxon>
        <taxon>Saccharomycetes</taxon>
        <taxon>Saccharomycetales</taxon>
        <taxon>Saccharomycetaceae</taxon>
        <taxon>Naumovozyma</taxon>
    </lineage>
</organism>
<dbReference type="EMBL" id="HE576755">
    <property type="protein sequence ID" value="CCC69839.1"/>
    <property type="molecule type" value="Genomic_DNA"/>
</dbReference>
<dbReference type="eggNOG" id="KOG1140">
    <property type="taxonomic scope" value="Eukaryota"/>
</dbReference>
<comment type="function">
    <text evidence="9">Ubiquitin ligase protein which is a component of the N-end rule pathway. Recognizes and binds to proteins bearing specific N-terminal residues that are destabilizing according to the N-end rule, leading to their ubiquitination and subsequent degradation.</text>
</comment>
<evidence type="ECO:0000256" key="7">
    <source>
        <dbReference type="ARBA" id="ARBA00046341"/>
    </source>
</evidence>
<evidence type="ECO:0000313" key="11">
    <source>
        <dbReference type="EMBL" id="CCC69839.1"/>
    </source>
</evidence>
<feature type="domain" description="UBR-type" evidence="10">
    <location>
        <begin position="97"/>
        <end position="173"/>
    </location>
</feature>
<comment type="catalytic activity">
    <reaction evidence="1 9">
        <text>S-ubiquitinyl-[E2 ubiquitin-conjugating enzyme]-L-cysteine + [acceptor protein]-L-lysine = [E2 ubiquitin-conjugating enzyme]-L-cysteine + N(6)-ubiquitinyl-[acceptor protein]-L-lysine.</text>
        <dbReference type="EC" id="2.3.2.27"/>
    </reaction>
</comment>
<comment type="similarity">
    <text evidence="7 9">Belongs to the E3 ubiquitin-protein ligase UBR1-like family.</text>
</comment>
<dbReference type="GeneID" id="96903445"/>
<keyword evidence="2 9" id="KW-0808">Transferase</keyword>
<accession>G0VE48</accession>
<dbReference type="OrthoDB" id="26387at2759"/>
<dbReference type="SMART" id="SM00396">
    <property type="entry name" value="ZnF_UBR1"/>
    <property type="match status" value="1"/>
</dbReference>
<dbReference type="PANTHER" id="PTHR21497">
    <property type="entry name" value="UBIQUITIN LIGASE E3 ALPHA-RELATED"/>
    <property type="match status" value="1"/>
</dbReference>
<dbReference type="EC" id="2.3.2.27" evidence="9"/>
<dbReference type="KEGG" id="ncs:NCAS_0D02580"/>
<dbReference type="Gene3D" id="2.10.110.30">
    <property type="match status" value="1"/>
</dbReference>
<dbReference type="GO" id="GO:0071629">
    <property type="term" value="P:cytoplasm protein quality control by the ubiquitin-proteasome system"/>
    <property type="evidence" value="ECO:0007669"/>
    <property type="project" value="EnsemblFungi"/>
</dbReference>
<dbReference type="GO" id="GO:0071596">
    <property type="term" value="P:ubiquitin-dependent protein catabolic process via the N-end rule pathway"/>
    <property type="evidence" value="ECO:0007669"/>
    <property type="project" value="UniProtKB-UniRule"/>
</dbReference>
<dbReference type="GO" id="GO:0008270">
    <property type="term" value="F:zinc ion binding"/>
    <property type="evidence" value="ECO:0007669"/>
    <property type="project" value="UniProtKB-UniRule"/>
</dbReference>
<dbReference type="GO" id="GO:1990304">
    <property type="term" value="C:MUB1-RAD6-UBR2 ubiquitin ligase complex"/>
    <property type="evidence" value="ECO:0007669"/>
    <property type="project" value="EnsemblFungi"/>
</dbReference>
<dbReference type="STRING" id="1064592.G0VE48"/>
<evidence type="ECO:0000256" key="9">
    <source>
        <dbReference type="RuleBase" id="RU366018"/>
    </source>
</evidence>
<reference evidence="11 12" key="1">
    <citation type="journal article" date="2011" name="Proc. Natl. Acad. Sci. U.S.A.">
        <title>Evolutionary erosion of yeast sex chromosomes by mating-type switching accidents.</title>
        <authorList>
            <person name="Gordon J.L."/>
            <person name="Armisen D."/>
            <person name="Proux-Wera E."/>
            <person name="Oheigeartaigh S.S."/>
            <person name="Byrne K.P."/>
            <person name="Wolfe K.H."/>
        </authorList>
    </citation>
    <scope>NUCLEOTIDE SEQUENCE [LARGE SCALE GENOMIC DNA]</scope>
    <source>
        <strain evidence="12">ATCC 76901 / BCRC 22586 / CBS 4309 / NBRC 1992 / NRRL Y-12630</strain>
    </source>
</reference>
<dbReference type="GO" id="GO:0005737">
    <property type="term" value="C:cytoplasm"/>
    <property type="evidence" value="ECO:0007669"/>
    <property type="project" value="TreeGrafter"/>
</dbReference>
<dbReference type="Pfam" id="PF22960">
    <property type="entry name" value="WHD_UBR1"/>
    <property type="match status" value="1"/>
</dbReference>
<dbReference type="HOGENOM" id="CLU_004097_0_0_1"/>
<evidence type="ECO:0000313" key="12">
    <source>
        <dbReference type="Proteomes" id="UP000001640"/>
    </source>
</evidence>
<proteinExistence type="inferred from homology"/>
<dbReference type="GO" id="GO:0034620">
    <property type="term" value="P:cellular response to unfolded protein"/>
    <property type="evidence" value="ECO:0007669"/>
    <property type="project" value="EnsemblFungi"/>
</dbReference>
<dbReference type="PANTHER" id="PTHR21497:SF24">
    <property type="entry name" value="E3 UBIQUITIN-PROTEIN LIGASE UBR1"/>
    <property type="match status" value="1"/>
</dbReference>
<keyword evidence="4 9" id="KW-0863">Zinc-finger</keyword>
<keyword evidence="6 9" id="KW-0862">Zinc</keyword>
<dbReference type="Proteomes" id="UP000001640">
    <property type="component" value="Chromosome 4"/>
</dbReference>
<protein>
    <recommendedName>
        <fullName evidence="9">E3 ubiquitin-protein ligase</fullName>
        <ecNumber evidence="9">2.3.2.27</ecNumber>
    </recommendedName>
</protein>
<evidence type="ECO:0000256" key="1">
    <source>
        <dbReference type="ARBA" id="ARBA00000900"/>
    </source>
</evidence>
<keyword evidence="12" id="KW-1185">Reference proteome</keyword>
<dbReference type="FunCoup" id="G0VE48">
    <property type="interactions" value="96"/>
</dbReference>
<dbReference type="GO" id="GO:0000209">
    <property type="term" value="P:protein polyubiquitination"/>
    <property type="evidence" value="ECO:0007669"/>
    <property type="project" value="EnsemblFungi"/>
</dbReference>
<name>G0VE48_NAUCA</name>
<dbReference type="InterPro" id="IPR055194">
    <property type="entry name" value="UBR1-like_WH"/>
</dbReference>
<dbReference type="UniPathway" id="UPA00143"/>
<dbReference type="GO" id="GO:1990305">
    <property type="term" value="C:RAD6-UBR2 ubiquitin ligase complex"/>
    <property type="evidence" value="ECO:0007669"/>
    <property type="project" value="EnsemblFungi"/>
</dbReference>
<keyword evidence="3 9" id="KW-0479">Metal-binding</keyword>
<dbReference type="CDD" id="cd19670">
    <property type="entry name" value="UBR-box_UBR1_2_3"/>
    <property type="match status" value="1"/>
</dbReference>